<keyword evidence="2" id="KW-1185">Reference proteome</keyword>
<comment type="caution">
    <text evidence="1">The sequence shown here is derived from an EMBL/GenBank/DDBJ whole genome shotgun (WGS) entry which is preliminary data.</text>
</comment>
<dbReference type="Proteomes" id="UP000188268">
    <property type="component" value="Unassembled WGS sequence"/>
</dbReference>
<dbReference type="AlphaFoldDB" id="A0A1R3GLV0"/>
<protein>
    <submittedName>
        <fullName evidence="1">Uncharacterized protein</fullName>
    </submittedName>
</protein>
<dbReference type="EMBL" id="AWWV01014037">
    <property type="protein sequence ID" value="OMO59074.1"/>
    <property type="molecule type" value="Genomic_DNA"/>
</dbReference>
<evidence type="ECO:0000313" key="2">
    <source>
        <dbReference type="Proteomes" id="UP000188268"/>
    </source>
</evidence>
<sequence length="203" mass="23435">MAPLISFHHIGGLAPIFPSKTQIDSLKTLMEPYRVDPSRILQQSFCYDSKRKWSIAIAWGYTIQIYPWLVNSYELHMPLQTFKTWRSWSNGPFTFNTRPMPADHDPCKWPIIYFLDQIDEVGMGGTRTRYKIAKSEKACMNADYALAMTVNSITVSSKKMAPDYWQKAPHRQCCEIMDKGRIKSGNMQIKIRNCRPSETATTI</sequence>
<name>A0A1R3GLV0_COCAP</name>
<reference evidence="1 2" key="1">
    <citation type="submission" date="2013-09" db="EMBL/GenBank/DDBJ databases">
        <title>Corchorus capsularis genome sequencing.</title>
        <authorList>
            <person name="Alam M."/>
            <person name="Haque M.S."/>
            <person name="Islam M.S."/>
            <person name="Emdad E.M."/>
            <person name="Islam M.M."/>
            <person name="Ahmed B."/>
            <person name="Halim A."/>
            <person name="Hossen Q.M.M."/>
            <person name="Hossain M.Z."/>
            <person name="Ahmed R."/>
            <person name="Khan M.M."/>
            <person name="Islam R."/>
            <person name="Rashid M.M."/>
            <person name="Khan S.A."/>
            <person name="Rahman M.S."/>
            <person name="Alam M."/>
        </authorList>
    </citation>
    <scope>NUCLEOTIDE SEQUENCE [LARGE SCALE GENOMIC DNA]</scope>
    <source>
        <strain evidence="2">cv. CVL-1</strain>
        <tissue evidence="1">Whole seedling</tissue>
    </source>
</reference>
<dbReference type="Gramene" id="OMO59074">
    <property type="protein sequence ID" value="OMO59074"/>
    <property type="gene ID" value="CCACVL1_25110"/>
</dbReference>
<dbReference type="InterPro" id="IPR006740">
    <property type="entry name" value="DUF604"/>
</dbReference>
<evidence type="ECO:0000313" key="1">
    <source>
        <dbReference type="EMBL" id="OMO59074.1"/>
    </source>
</evidence>
<proteinExistence type="predicted"/>
<gene>
    <name evidence="1" type="ORF">CCACVL1_25110</name>
</gene>
<dbReference type="OMA" id="KRQWFIS"/>
<dbReference type="PANTHER" id="PTHR10811">
    <property type="entry name" value="FRINGE-RELATED"/>
    <property type="match status" value="1"/>
</dbReference>
<dbReference type="STRING" id="210143.A0A1R3GLV0"/>
<organism evidence="1 2">
    <name type="scientific">Corchorus capsularis</name>
    <name type="common">Jute</name>
    <dbReference type="NCBI Taxonomy" id="210143"/>
    <lineage>
        <taxon>Eukaryota</taxon>
        <taxon>Viridiplantae</taxon>
        <taxon>Streptophyta</taxon>
        <taxon>Embryophyta</taxon>
        <taxon>Tracheophyta</taxon>
        <taxon>Spermatophyta</taxon>
        <taxon>Magnoliopsida</taxon>
        <taxon>eudicotyledons</taxon>
        <taxon>Gunneridae</taxon>
        <taxon>Pentapetalae</taxon>
        <taxon>rosids</taxon>
        <taxon>malvids</taxon>
        <taxon>Malvales</taxon>
        <taxon>Malvaceae</taxon>
        <taxon>Grewioideae</taxon>
        <taxon>Apeibeae</taxon>
        <taxon>Corchorus</taxon>
    </lineage>
</organism>
<accession>A0A1R3GLV0</accession>
<dbReference type="Pfam" id="PF04646">
    <property type="entry name" value="DUF604"/>
    <property type="match status" value="1"/>
</dbReference>
<dbReference type="OrthoDB" id="421979at2759"/>